<gene>
    <name evidence="2" type="ORF">M9Y10_026788</name>
</gene>
<dbReference type="Proteomes" id="UP001470230">
    <property type="component" value="Unassembled WGS sequence"/>
</dbReference>
<dbReference type="Gene3D" id="3.90.70.10">
    <property type="entry name" value="Cysteine proteinases"/>
    <property type="match status" value="1"/>
</dbReference>
<dbReference type="InterPro" id="IPR028889">
    <property type="entry name" value="USP"/>
</dbReference>
<dbReference type="SUPFAM" id="SSF54001">
    <property type="entry name" value="Cysteine proteinases"/>
    <property type="match status" value="1"/>
</dbReference>
<dbReference type="PANTHER" id="PTHR24006">
    <property type="entry name" value="UBIQUITIN CARBOXYL-TERMINAL HYDROLASE"/>
    <property type="match status" value="1"/>
</dbReference>
<evidence type="ECO:0000313" key="3">
    <source>
        <dbReference type="Proteomes" id="UP001470230"/>
    </source>
</evidence>
<comment type="caution">
    <text evidence="2">The sequence shown here is derived from an EMBL/GenBank/DDBJ whole genome shotgun (WGS) entry which is preliminary data.</text>
</comment>
<dbReference type="InterPro" id="IPR038765">
    <property type="entry name" value="Papain-like_cys_pep_sf"/>
</dbReference>
<dbReference type="PROSITE" id="PS50235">
    <property type="entry name" value="USP_3"/>
    <property type="match status" value="1"/>
</dbReference>
<feature type="domain" description="USP" evidence="1">
    <location>
        <begin position="126"/>
        <end position="401"/>
    </location>
</feature>
<dbReference type="InterPro" id="IPR050164">
    <property type="entry name" value="Peptidase_C19"/>
</dbReference>
<reference evidence="2 3" key="1">
    <citation type="submission" date="2024-04" db="EMBL/GenBank/DDBJ databases">
        <title>Tritrichomonas musculus Genome.</title>
        <authorList>
            <person name="Alves-Ferreira E."/>
            <person name="Grigg M."/>
            <person name="Lorenzi H."/>
            <person name="Galac M."/>
        </authorList>
    </citation>
    <scope>NUCLEOTIDE SEQUENCE [LARGE SCALE GENOMIC DNA]</scope>
    <source>
        <strain evidence="2 3">EAF2021</strain>
    </source>
</reference>
<evidence type="ECO:0000313" key="2">
    <source>
        <dbReference type="EMBL" id="KAK8841837.1"/>
    </source>
</evidence>
<sequence>MNIKKDKLMENIFLKKEFKDVNPKFRSIDGGENDKKSNVDVSFKIIQVEQGLLQFKVRFRKHPQIYPFLVFIEIETNDQVEKFLFQRKDKSQKSCRIFNSHLKKDFLSKPNASITYTLQQLPPLVCTLLNPCCICYLNSTIQLLFHLSEFRSFIELFSIYNNSNPLPASHFIFKLNELFNLMLRCNKISPEELTKSFGWPSLALQVQHDASEFLYCFLDNINTLGKANQNKAITSRFDSLFQSHFEFSVEAELKTETQFILITDQEKFNDSLFKQIKSCLAREGKVFTKFPEILLIQTNAKYGQFEDHLDLSPLTKGMKKIDHCTYTLSGLVIRIGKYASSGHYKCVIRANTDGVWYYFNDDIQGIYTTFNEGENIQTILNEVTLQAKEPEQARILLYIADDVINDHLTQNYKFTPKSKNSENEQNTTQSMAHIITEDDVIKYVNSEHTDFKNIKSSLCFTLAKEYTKSRIYDIVAEKLKVPRKSFVLRLAGENNAPSCYVFQDNETKLNTCNFNYYLYYEPIEYHLESLLDGATVPIYFLSFVFDPIKFIRNLEINLTNSYESRGNKDKYAFVRSAPVNTSSLKLCSREDERPKNYDDLIDRNRFTYVKHLTVETDVCLDSLTPQLLKALGKPDDTEISYYIAKYDEMTNTQVHELNKHDPINKCFQINTGRYIYIQCTNNQGEPEEKNDNHNLDNVVDMKFLFFKYFSKALGVTINPKSFLNVFKIENFSIPVTICQIDDHLALKKTLLFPLYIPMNLEEFYKFICAAMNEEYNEKKFIQVFLSFGDKISPFTEKVTNMKILNRALEYSLFNTKIQMNKIHFNASSEKYEYENESDTDFVSNVYFYYKVFDRKDDNQISLRTYYSSDAVNIYFMSQVLIRTVNDEIVNDQKVSYLIDNIEKVFTHMKFDDFDKEKFIKSHLILKISNCKISGIVKPDYSPSSNLAIRFDKRQPEFDSDDFLGFIPVYYGAKFKIGDYQTSLMAPFGTPFLLPVMNEDLKSVPKSPKYNMNDFKETSIYRRLTKNIRSCEDFSFYVVNYDGLIQNINIWELEKLLESKNRFKLHIVICINTINAASFLDEENFFKGSIKILS</sequence>
<proteinExistence type="predicted"/>
<dbReference type="InterPro" id="IPR001394">
    <property type="entry name" value="Peptidase_C19_UCH"/>
</dbReference>
<protein>
    <recommendedName>
        <fullName evidence="1">USP domain-containing protein</fullName>
    </recommendedName>
</protein>
<dbReference type="EMBL" id="JAPFFF010000040">
    <property type="protein sequence ID" value="KAK8841837.1"/>
    <property type="molecule type" value="Genomic_DNA"/>
</dbReference>
<accession>A0ABR2H6I7</accession>
<keyword evidence="3" id="KW-1185">Reference proteome</keyword>
<organism evidence="2 3">
    <name type="scientific">Tritrichomonas musculus</name>
    <dbReference type="NCBI Taxonomy" id="1915356"/>
    <lineage>
        <taxon>Eukaryota</taxon>
        <taxon>Metamonada</taxon>
        <taxon>Parabasalia</taxon>
        <taxon>Tritrichomonadida</taxon>
        <taxon>Tritrichomonadidae</taxon>
        <taxon>Tritrichomonas</taxon>
    </lineage>
</organism>
<dbReference type="Pfam" id="PF00443">
    <property type="entry name" value="UCH"/>
    <property type="match status" value="1"/>
</dbReference>
<evidence type="ECO:0000259" key="1">
    <source>
        <dbReference type="PROSITE" id="PS50235"/>
    </source>
</evidence>
<name>A0ABR2H6I7_9EUKA</name>